<dbReference type="SMART" id="SM00345">
    <property type="entry name" value="HTH_GNTR"/>
    <property type="match status" value="1"/>
</dbReference>
<dbReference type="Pfam" id="PF07729">
    <property type="entry name" value="FCD"/>
    <property type="match status" value="1"/>
</dbReference>
<dbReference type="InterPro" id="IPR008920">
    <property type="entry name" value="TF_FadR/GntR_C"/>
</dbReference>
<feature type="domain" description="HTH gntR-type" evidence="5">
    <location>
        <begin position="9"/>
        <end position="76"/>
    </location>
</feature>
<accession>A0A5N0V1I7</accession>
<feature type="region of interest" description="Disordered" evidence="4">
    <location>
        <begin position="227"/>
        <end position="260"/>
    </location>
</feature>
<dbReference type="OrthoDB" id="5243844at2"/>
<keyword evidence="2" id="KW-0238">DNA-binding</keyword>
<dbReference type="SMART" id="SM00895">
    <property type="entry name" value="FCD"/>
    <property type="match status" value="1"/>
</dbReference>
<evidence type="ECO:0000256" key="4">
    <source>
        <dbReference type="SAM" id="MobiDB-lite"/>
    </source>
</evidence>
<proteinExistence type="predicted"/>
<protein>
    <submittedName>
        <fullName evidence="6">GntR family transcriptional regulator</fullName>
    </submittedName>
</protein>
<evidence type="ECO:0000259" key="5">
    <source>
        <dbReference type="PROSITE" id="PS50949"/>
    </source>
</evidence>
<dbReference type="SUPFAM" id="SSF46785">
    <property type="entry name" value="Winged helix' DNA-binding domain"/>
    <property type="match status" value="1"/>
</dbReference>
<dbReference type="PANTHER" id="PTHR43537:SF5">
    <property type="entry name" value="UXU OPERON TRANSCRIPTIONAL REGULATOR"/>
    <property type="match status" value="1"/>
</dbReference>
<evidence type="ECO:0000313" key="6">
    <source>
        <dbReference type="EMBL" id="KAA9156962.1"/>
    </source>
</evidence>
<dbReference type="InterPro" id="IPR036390">
    <property type="entry name" value="WH_DNA-bd_sf"/>
</dbReference>
<reference evidence="6" key="1">
    <citation type="submission" date="2019-09" db="EMBL/GenBank/DDBJ databases">
        <authorList>
            <person name="Teo W.F.A."/>
            <person name="Duangmal K."/>
        </authorList>
    </citation>
    <scope>NUCLEOTIDE SEQUENCE [LARGE SCALE GENOMIC DNA]</scope>
    <source>
        <strain evidence="6">K81G1</strain>
    </source>
</reference>
<dbReference type="EMBL" id="VMNW02000045">
    <property type="protein sequence ID" value="KAA9156962.1"/>
    <property type="molecule type" value="Genomic_DNA"/>
</dbReference>
<dbReference type="PROSITE" id="PS50949">
    <property type="entry name" value="HTH_GNTR"/>
    <property type="match status" value="1"/>
</dbReference>
<evidence type="ECO:0000256" key="3">
    <source>
        <dbReference type="ARBA" id="ARBA00023163"/>
    </source>
</evidence>
<sequence>MDENDRGSATRYGQVYEELRVLLLSGTFEPNTRLTEADLTRMFAVSRGTIRSVLVRLAQEGYVTAEVNRGVRTRSFTVEEAADILEARETLESALAGKAAERATDEEIAELRHTLDEMEAAQKRGDQAAYSRGNRTFHQQVKHASHQTTLARAYDTLLYPLVMRQYRNLSAQHPRSGSLQEHQAIFLAIVTRNPDAAVAAMRHHVGSARRALLLDDQVVNAAQGTVERSLRSGAGGGPSRRPPPPSTGALRAASHIQGGP</sequence>
<dbReference type="Gene3D" id="1.20.120.530">
    <property type="entry name" value="GntR ligand-binding domain-like"/>
    <property type="match status" value="1"/>
</dbReference>
<comment type="caution">
    <text evidence="6">The sequence shown here is derived from an EMBL/GenBank/DDBJ whole genome shotgun (WGS) entry which is preliminary data.</text>
</comment>
<name>A0A5N0V1I7_9PSEU</name>
<dbReference type="Proteomes" id="UP000319769">
    <property type="component" value="Unassembled WGS sequence"/>
</dbReference>
<dbReference type="AlphaFoldDB" id="A0A5N0V1I7"/>
<evidence type="ECO:0000256" key="1">
    <source>
        <dbReference type="ARBA" id="ARBA00023015"/>
    </source>
</evidence>
<dbReference type="PANTHER" id="PTHR43537">
    <property type="entry name" value="TRANSCRIPTIONAL REGULATOR, GNTR FAMILY"/>
    <property type="match status" value="1"/>
</dbReference>
<evidence type="ECO:0000256" key="2">
    <source>
        <dbReference type="ARBA" id="ARBA00023125"/>
    </source>
</evidence>
<dbReference type="Gene3D" id="1.10.10.10">
    <property type="entry name" value="Winged helix-like DNA-binding domain superfamily/Winged helix DNA-binding domain"/>
    <property type="match status" value="1"/>
</dbReference>
<evidence type="ECO:0000313" key="7">
    <source>
        <dbReference type="Proteomes" id="UP000319769"/>
    </source>
</evidence>
<dbReference type="GO" id="GO:0003700">
    <property type="term" value="F:DNA-binding transcription factor activity"/>
    <property type="evidence" value="ECO:0007669"/>
    <property type="project" value="InterPro"/>
</dbReference>
<keyword evidence="7" id="KW-1185">Reference proteome</keyword>
<dbReference type="InterPro" id="IPR036388">
    <property type="entry name" value="WH-like_DNA-bd_sf"/>
</dbReference>
<dbReference type="InterPro" id="IPR000524">
    <property type="entry name" value="Tscrpt_reg_HTH_GntR"/>
</dbReference>
<dbReference type="SUPFAM" id="SSF48008">
    <property type="entry name" value="GntR ligand-binding domain-like"/>
    <property type="match status" value="1"/>
</dbReference>
<organism evidence="6 7">
    <name type="scientific">Amycolatopsis acidicola</name>
    <dbReference type="NCBI Taxonomy" id="2596893"/>
    <lineage>
        <taxon>Bacteria</taxon>
        <taxon>Bacillati</taxon>
        <taxon>Actinomycetota</taxon>
        <taxon>Actinomycetes</taxon>
        <taxon>Pseudonocardiales</taxon>
        <taxon>Pseudonocardiaceae</taxon>
        <taxon>Amycolatopsis</taxon>
    </lineage>
</organism>
<dbReference type="RefSeq" id="WP_144748436.1">
    <property type="nucleotide sequence ID" value="NZ_VMNW02000045.1"/>
</dbReference>
<dbReference type="GO" id="GO:0003677">
    <property type="term" value="F:DNA binding"/>
    <property type="evidence" value="ECO:0007669"/>
    <property type="project" value="UniProtKB-KW"/>
</dbReference>
<dbReference type="InterPro" id="IPR011711">
    <property type="entry name" value="GntR_C"/>
</dbReference>
<keyword evidence="3" id="KW-0804">Transcription</keyword>
<dbReference type="CDD" id="cd07377">
    <property type="entry name" value="WHTH_GntR"/>
    <property type="match status" value="1"/>
</dbReference>
<gene>
    <name evidence="6" type="ORF">FPZ12_026465</name>
</gene>
<dbReference type="Pfam" id="PF00392">
    <property type="entry name" value="GntR"/>
    <property type="match status" value="1"/>
</dbReference>
<keyword evidence="1" id="KW-0805">Transcription regulation</keyword>